<dbReference type="Proteomes" id="UP000507954">
    <property type="component" value="Unassembled WGS sequence"/>
</dbReference>
<name>A0A508WPY3_9HYPH</name>
<proteinExistence type="predicted"/>
<evidence type="ECO:0000313" key="1">
    <source>
        <dbReference type="EMBL" id="VTZ59372.1"/>
    </source>
</evidence>
<accession>A0A508WPY3</accession>
<dbReference type="EMBL" id="CABFNB010000009">
    <property type="protein sequence ID" value="VTZ59372.1"/>
    <property type="molecule type" value="Genomic_DNA"/>
</dbReference>
<dbReference type="AlphaFoldDB" id="A0A508WPY3"/>
<organism evidence="1">
    <name type="scientific">Sinorhizobium medicae</name>
    <dbReference type="NCBI Taxonomy" id="110321"/>
    <lineage>
        <taxon>Bacteria</taxon>
        <taxon>Pseudomonadati</taxon>
        <taxon>Pseudomonadota</taxon>
        <taxon>Alphaproteobacteria</taxon>
        <taxon>Hyphomicrobiales</taxon>
        <taxon>Rhizobiaceae</taxon>
        <taxon>Sinorhizobium/Ensifer group</taxon>
        <taxon>Sinorhizobium</taxon>
    </lineage>
</organism>
<reference evidence="1" key="1">
    <citation type="submission" date="2019-06" db="EMBL/GenBank/DDBJ databases">
        <authorList>
            <person name="Le Quere A."/>
            <person name="Colella S."/>
        </authorList>
    </citation>
    <scope>NUCLEOTIDE SEQUENCE</scope>
    <source>
        <strain evidence="1">EmedicaeMD41</strain>
    </source>
</reference>
<gene>
    <name evidence="1" type="ORF">EMEDMD4_1060054</name>
</gene>
<protein>
    <submittedName>
        <fullName evidence="1">Uncharacterized protein</fullName>
    </submittedName>
</protein>
<sequence length="27" mass="3197">MRGKPWYKGNHIEWDHFARPSLGKGEV</sequence>